<gene>
    <name evidence="1" type="ORF">CHLRE_07g353325v5</name>
</gene>
<dbReference type="KEGG" id="cre:CHLRE_07g353325v5"/>
<organism evidence="1 2">
    <name type="scientific">Chlamydomonas reinhardtii</name>
    <name type="common">Chlamydomonas smithii</name>
    <dbReference type="NCBI Taxonomy" id="3055"/>
    <lineage>
        <taxon>Eukaryota</taxon>
        <taxon>Viridiplantae</taxon>
        <taxon>Chlorophyta</taxon>
        <taxon>core chlorophytes</taxon>
        <taxon>Chlorophyceae</taxon>
        <taxon>CS clade</taxon>
        <taxon>Chlamydomonadales</taxon>
        <taxon>Chlamydomonadaceae</taxon>
        <taxon>Chlamydomonas</taxon>
    </lineage>
</organism>
<dbReference type="RefSeq" id="XP_042923172.1">
    <property type="nucleotide sequence ID" value="XM_043064604.1"/>
</dbReference>
<evidence type="ECO:0000313" key="1">
    <source>
        <dbReference type="EMBL" id="PNW81374.1"/>
    </source>
</evidence>
<name>A0A2K3DLG1_CHLRE</name>
<accession>A0A2K3DLG1</accession>
<keyword evidence="2" id="KW-1185">Reference proteome</keyword>
<dbReference type="Gramene" id="PNW81374">
    <property type="protein sequence ID" value="PNW81374"/>
    <property type="gene ID" value="CHLRE_07g353325v5"/>
</dbReference>
<sequence>MWQLSARSKLQASPVQVATCHAGYSQRASAPAWAARYGCRRQLTLVSTFATGSPPTAWMLAPGRCPSYFRGEITTSIENRGHICAGVRKGEATSGTAGTTHGGLVPRPWWRMVTIHVAVIDIALCRRAAPRMCGNR</sequence>
<dbReference type="AlphaFoldDB" id="A0A2K3DLG1"/>
<dbReference type="Proteomes" id="UP000006906">
    <property type="component" value="Chromosome 7"/>
</dbReference>
<dbReference type="EMBL" id="CM008968">
    <property type="protein sequence ID" value="PNW81374.1"/>
    <property type="molecule type" value="Genomic_DNA"/>
</dbReference>
<dbReference type="GeneID" id="66054221"/>
<evidence type="ECO:0000313" key="2">
    <source>
        <dbReference type="Proteomes" id="UP000006906"/>
    </source>
</evidence>
<reference evidence="1 2" key="1">
    <citation type="journal article" date="2007" name="Science">
        <title>The Chlamydomonas genome reveals the evolution of key animal and plant functions.</title>
        <authorList>
            <person name="Merchant S.S."/>
            <person name="Prochnik S.E."/>
            <person name="Vallon O."/>
            <person name="Harris E.H."/>
            <person name="Karpowicz S.J."/>
            <person name="Witman G.B."/>
            <person name="Terry A."/>
            <person name="Salamov A."/>
            <person name="Fritz-Laylin L.K."/>
            <person name="Marechal-Drouard L."/>
            <person name="Marshall W.F."/>
            <person name="Qu L.H."/>
            <person name="Nelson D.R."/>
            <person name="Sanderfoot A.A."/>
            <person name="Spalding M.H."/>
            <person name="Kapitonov V.V."/>
            <person name="Ren Q."/>
            <person name="Ferris P."/>
            <person name="Lindquist E."/>
            <person name="Shapiro H."/>
            <person name="Lucas S.M."/>
            <person name="Grimwood J."/>
            <person name="Schmutz J."/>
            <person name="Cardol P."/>
            <person name="Cerutti H."/>
            <person name="Chanfreau G."/>
            <person name="Chen C.L."/>
            <person name="Cognat V."/>
            <person name="Croft M.T."/>
            <person name="Dent R."/>
            <person name="Dutcher S."/>
            <person name="Fernandez E."/>
            <person name="Fukuzawa H."/>
            <person name="Gonzalez-Ballester D."/>
            <person name="Gonzalez-Halphen D."/>
            <person name="Hallmann A."/>
            <person name="Hanikenne M."/>
            <person name="Hippler M."/>
            <person name="Inwood W."/>
            <person name="Jabbari K."/>
            <person name="Kalanon M."/>
            <person name="Kuras R."/>
            <person name="Lefebvre P.A."/>
            <person name="Lemaire S.D."/>
            <person name="Lobanov A.V."/>
            <person name="Lohr M."/>
            <person name="Manuell A."/>
            <person name="Meier I."/>
            <person name="Mets L."/>
            <person name="Mittag M."/>
            <person name="Mittelmeier T."/>
            <person name="Moroney J.V."/>
            <person name="Moseley J."/>
            <person name="Napoli C."/>
            <person name="Nedelcu A.M."/>
            <person name="Niyogi K."/>
            <person name="Novoselov S.V."/>
            <person name="Paulsen I.T."/>
            <person name="Pazour G."/>
            <person name="Purton S."/>
            <person name="Ral J.P."/>
            <person name="Riano-Pachon D.M."/>
            <person name="Riekhof W."/>
            <person name="Rymarquis L."/>
            <person name="Schroda M."/>
            <person name="Stern D."/>
            <person name="Umen J."/>
            <person name="Willows R."/>
            <person name="Wilson N."/>
            <person name="Zimmer S.L."/>
            <person name="Allmer J."/>
            <person name="Balk J."/>
            <person name="Bisova K."/>
            <person name="Chen C.J."/>
            <person name="Elias M."/>
            <person name="Gendler K."/>
            <person name="Hauser C."/>
            <person name="Lamb M.R."/>
            <person name="Ledford H."/>
            <person name="Long J.C."/>
            <person name="Minagawa J."/>
            <person name="Page M.D."/>
            <person name="Pan J."/>
            <person name="Pootakham W."/>
            <person name="Roje S."/>
            <person name="Rose A."/>
            <person name="Stahlberg E."/>
            <person name="Terauchi A.M."/>
            <person name="Yang P."/>
            <person name="Ball S."/>
            <person name="Bowler C."/>
            <person name="Dieckmann C.L."/>
            <person name="Gladyshev V.N."/>
            <person name="Green P."/>
            <person name="Jorgensen R."/>
            <person name="Mayfield S."/>
            <person name="Mueller-Roeber B."/>
            <person name="Rajamani S."/>
            <person name="Sayre R.T."/>
            <person name="Brokstein P."/>
            <person name="Dubchak I."/>
            <person name="Goodstein D."/>
            <person name="Hornick L."/>
            <person name="Huang Y.W."/>
            <person name="Jhaveri J."/>
            <person name="Luo Y."/>
            <person name="Martinez D."/>
            <person name="Ngau W.C."/>
            <person name="Otillar B."/>
            <person name="Poliakov A."/>
            <person name="Porter A."/>
            <person name="Szajkowski L."/>
            <person name="Werner G."/>
            <person name="Zhou K."/>
            <person name="Grigoriev I.V."/>
            <person name="Rokhsar D.S."/>
            <person name="Grossman A.R."/>
        </authorList>
    </citation>
    <scope>NUCLEOTIDE SEQUENCE [LARGE SCALE GENOMIC DNA]</scope>
    <source>
        <strain evidence="2">CC-503</strain>
    </source>
</reference>
<dbReference type="InParanoid" id="A0A2K3DLG1"/>
<protein>
    <submittedName>
        <fullName evidence="1">Uncharacterized protein</fullName>
    </submittedName>
</protein>
<proteinExistence type="predicted"/>